<evidence type="ECO:0000313" key="2">
    <source>
        <dbReference type="EMBL" id="TVS90291.1"/>
    </source>
</evidence>
<sequence>MSVLSIAPEAVSDAVENLENLGSALRSATAAAANRTIAFAAPASDQVSTAVASIFGAHAQEFQALSSRAAAFHDQFVRLLNGAAAQYVNAELANAQNLVNSVNGTSPAAAIAVIGLTEQTFNIPFGPFTITLNQTLTPTISGFSGIIHAGLSFNAPGGLVNLFSGNGNENFSSINGILSGDFTGSGASIWATGNATLNEITGAFAAALTGHGPSYSADGSIDGILPVNGTGYPQITALSLMLDGRTLPVTPLIGDLNKLLQQLFAYGVVGR</sequence>
<evidence type="ECO:0000259" key="1">
    <source>
        <dbReference type="Pfam" id="PF00934"/>
    </source>
</evidence>
<dbReference type="Proteomes" id="UP000320513">
    <property type="component" value="Unassembled WGS sequence"/>
</dbReference>
<accession>A0A557XW95</accession>
<proteinExistence type="predicted"/>
<gene>
    <name evidence="2" type="ORF">FPZ47_10105</name>
</gene>
<name>A0A557XW95_9MYCO</name>
<dbReference type="SUPFAM" id="SSF140459">
    <property type="entry name" value="PE/PPE dimer-like"/>
    <property type="match status" value="1"/>
</dbReference>
<dbReference type="Gene3D" id="1.10.287.850">
    <property type="entry name" value="HP0062-like domain"/>
    <property type="match status" value="1"/>
</dbReference>
<organism evidence="2 3">
    <name type="scientific">Mycobacterium helveticum</name>
    <dbReference type="NCBI Taxonomy" id="2592811"/>
    <lineage>
        <taxon>Bacteria</taxon>
        <taxon>Bacillati</taxon>
        <taxon>Actinomycetota</taxon>
        <taxon>Actinomycetes</taxon>
        <taxon>Mycobacteriales</taxon>
        <taxon>Mycobacteriaceae</taxon>
        <taxon>Mycobacterium</taxon>
    </lineage>
</organism>
<dbReference type="Pfam" id="PF00934">
    <property type="entry name" value="PE"/>
    <property type="match status" value="1"/>
</dbReference>
<comment type="caution">
    <text evidence="2">The sequence shown here is derived from an EMBL/GenBank/DDBJ whole genome shotgun (WGS) entry which is preliminary data.</text>
</comment>
<dbReference type="AlphaFoldDB" id="A0A557XW95"/>
<reference evidence="2 3" key="1">
    <citation type="submission" date="2019-07" db="EMBL/GenBank/DDBJ databases">
        <title>New Mycobacterium species.</title>
        <authorList>
            <person name="Tortoli E."/>
            <person name="Ghielmetti G."/>
            <person name="Friedel U."/>
            <person name="Trovato A."/>
        </authorList>
    </citation>
    <scope>NUCLEOTIDE SEQUENCE [LARGE SCALE GENOMIC DNA]</scope>
    <source>
        <strain evidence="2 3">16-83</strain>
    </source>
</reference>
<dbReference type="RefSeq" id="WP_144948859.1">
    <property type="nucleotide sequence ID" value="NZ_VMQU01000033.1"/>
</dbReference>
<protein>
    <submittedName>
        <fullName evidence="2">PE domain-containing protein</fullName>
    </submittedName>
</protein>
<feature type="domain" description="PE" evidence="1">
    <location>
        <begin position="4"/>
        <end position="94"/>
    </location>
</feature>
<dbReference type="InterPro" id="IPR000084">
    <property type="entry name" value="PE-PGRS_N"/>
</dbReference>
<evidence type="ECO:0000313" key="3">
    <source>
        <dbReference type="Proteomes" id="UP000320513"/>
    </source>
</evidence>
<dbReference type="OrthoDB" id="4726223at2"/>
<dbReference type="InterPro" id="IPR038332">
    <property type="entry name" value="PPE_sf"/>
</dbReference>
<dbReference type="EMBL" id="VMQU01000033">
    <property type="protein sequence ID" value="TVS90291.1"/>
    <property type="molecule type" value="Genomic_DNA"/>
</dbReference>
<keyword evidence="3" id="KW-1185">Reference proteome</keyword>